<evidence type="ECO:0000313" key="6">
    <source>
        <dbReference type="EMBL" id="VDO04603.1"/>
    </source>
</evidence>
<evidence type="ECO:0000259" key="5">
    <source>
        <dbReference type="PROSITE" id="PS50010"/>
    </source>
</evidence>
<feature type="region of interest" description="Disordered" evidence="3">
    <location>
        <begin position="1"/>
        <end position="57"/>
    </location>
</feature>
<evidence type="ECO:0000256" key="2">
    <source>
        <dbReference type="PROSITE-ProRule" id="PRU00192"/>
    </source>
</evidence>
<feature type="domain" description="DH" evidence="5">
    <location>
        <begin position="95"/>
        <end position="279"/>
    </location>
</feature>
<protein>
    <submittedName>
        <fullName evidence="8">DH domain-containing protein</fullName>
    </submittedName>
</protein>
<dbReference type="InterPro" id="IPR035899">
    <property type="entry name" value="DBL_dom_sf"/>
</dbReference>
<reference evidence="8" key="1">
    <citation type="submission" date="2017-02" db="UniProtKB">
        <authorList>
            <consortium name="WormBaseParasite"/>
        </authorList>
    </citation>
    <scope>IDENTIFICATION</scope>
</reference>
<dbReference type="PROSITE" id="PS50002">
    <property type="entry name" value="SH3"/>
    <property type="match status" value="1"/>
</dbReference>
<dbReference type="Gene3D" id="1.20.900.10">
    <property type="entry name" value="Dbl homology (DH) domain"/>
    <property type="match status" value="1"/>
</dbReference>
<dbReference type="PROSITE" id="PS50010">
    <property type="entry name" value="DH_2"/>
    <property type="match status" value="1"/>
</dbReference>
<dbReference type="STRING" id="102285.A0A0R3TMN9"/>
<dbReference type="GO" id="GO:0005085">
    <property type="term" value="F:guanyl-nucleotide exchange factor activity"/>
    <property type="evidence" value="ECO:0007669"/>
    <property type="project" value="InterPro"/>
</dbReference>
<evidence type="ECO:0000259" key="4">
    <source>
        <dbReference type="PROSITE" id="PS50002"/>
    </source>
</evidence>
<evidence type="ECO:0000256" key="3">
    <source>
        <dbReference type="SAM" id="MobiDB-lite"/>
    </source>
</evidence>
<sequence length="623" mass="70369">MQHIQHLSTYDNDGPPPLPNKTGAADPNPPPIPERPKNIPSYLKVTSPQTNGIGDENTYVHRKDHYYPKLPSNSPPKLPPKNIISIQLDEKTERDRSNVVNELIENEKLFYVQMTYLSEILSNGQIGVPIFAEDLAAIKINLPDFISSSGEILAAYNKAVSEAPGNKLSHASIATHLMPHLPRLSEVIINYIKEFDPQIVEHRPQLTNYFAKADELLQKKESTITTLLDRLFKLFQRPFHIMGILNRLKKFTPDNHPDYPCVLAAAAAIQTVCDKADACKRTDVDYSSSSTYQGSLELDADGNLEDSRMMYYRKKQKNLAFLLDNLCKWIENHSKDLKALIGDRRCLIKASHGLLVSLDNVQSISAVLDFHSTMVNHSIENFNSEKVSFVPNSIQNQPRYLKAKPNLTYAISKYRADESRAMTISEGILNRTETVIRNLFLFYLQKVHELMLFLAIKPGGIMHRYAKNKGWIDKSEVKGRIDQDVESWKAQIRLVQPSLPIALDRLCGAAIIDGVERGWKGNKKLLLKRPKNKQNNVSEAIGRAIVANANPDPAMFHHRPPNPVGRAKVLFSYSDKQTTVQLRPGDTVNVIKWGDDLGNSEWALIRVGNSSHFYYPSNRLQPI</sequence>
<dbReference type="Pfam" id="PF00621">
    <property type="entry name" value="RhoGEF"/>
    <property type="match status" value="1"/>
</dbReference>
<evidence type="ECO:0000313" key="7">
    <source>
        <dbReference type="Proteomes" id="UP000278807"/>
    </source>
</evidence>
<accession>A0A0R3TMN9</accession>
<dbReference type="InterPro" id="IPR000219">
    <property type="entry name" value="DH_dom"/>
</dbReference>
<gene>
    <name evidence="6" type="ORF">HNAJ_LOCUS8589</name>
</gene>
<dbReference type="WBParaSite" id="HNAJ_0000859301-mRNA-1">
    <property type="protein sequence ID" value="HNAJ_0000859301-mRNA-1"/>
    <property type="gene ID" value="HNAJ_0000859301"/>
</dbReference>
<dbReference type="OrthoDB" id="10256089at2759"/>
<feature type="compositionally biased region" description="Polar residues" evidence="3">
    <location>
        <begin position="1"/>
        <end position="11"/>
    </location>
</feature>
<keyword evidence="7" id="KW-1185">Reference proteome</keyword>
<dbReference type="Proteomes" id="UP000278807">
    <property type="component" value="Unassembled WGS sequence"/>
</dbReference>
<dbReference type="SUPFAM" id="SSF48065">
    <property type="entry name" value="DBL homology domain (DH-domain)"/>
    <property type="match status" value="1"/>
</dbReference>
<dbReference type="AlphaFoldDB" id="A0A0R3TMN9"/>
<proteinExistence type="predicted"/>
<evidence type="ECO:0000256" key="1">
    <source>
        <dbReference type="ARBA" id="ARBA00022443"/>
    </source>
</evidence>
<name>A0A0R3TMN9_RODNA</name>
<dbReference type="SMART" id="SM00325">
    <property type="entry name" value="RhoGEF"/>
    <property type="match status" value="1"/>
</dbReference>
<feature type="domain" description="SH3" evidence="4">
    <location>
        <begin position="562"/>
        <end position="623"/>
    </location>
</feature>
<reference evidence="6 7" key="2">
    <citation type="submission" date="2018-11" db="EMBL/GenBank/DDBJ databases">
        <authorList>
            <consortium name="Pathogen Informatics"/>
        </authorList>
    </citation>
    <scope>NUCLEOTIDE SEQUENCE [LARGE SCALE GENOMIC DNA]</scope>
</reference>
<keyword evidence="1 2" id="KW-0728">SH3 domain</keyword>
<dbReference type="SUPFAM" id="SSF50044">
    <property type="entry name" value="SH3-domain"/>
    <property type="match status" value="1"/>
</dbReference>
<organism evidence="8">
    <name type="scientific">Rodentolepis nana</name>
    <name type="common">Dwarf tapeworm</name>
    <name type="synonym">Hymenolepis nana</name>
    <dbReference type="NCBI Taxonomy" id="102285"/>
    <lineage>
        <taxon>Eukaryota</taxon>
        <taxon>Metazoa</taxon>
        <taxon>Spiralia</taxon>
        <taxon>Lophotrochozoa</taxon>
        <taxon>Platyhelminthes</taxon>
        <taxon>Cestoda</taxon>
        <taxon>Eucestoda</taxon>
        <taxon>Cyclophyllidea</taxon>
        <taxon>Hymenolepididae</taxon>
        <taxon>Rodentolepis</taxon>
    </lineage>
</organism>
<evidence type="ECO:0000313" key="8">
    <source>
        <dbReference type="WBParaSite" id="HNAJ_0000859301-mRNA-1"/>
    </source>
</evidence>
<dbReference type="EMBL" id="UZAE01012331">
    <property type="protein sequence ID" value="VDO04603.1"/>
    <property type="molecule type" value="Genomic_DNA"/>
</dbReference>
<dbReference type="InterPro" id="IPR036028">
    <property type="entry name" value="SH3-like_dom_sf"/>
</dbReference>
<dbReference type="InterPro" id="IPR001452">
    <property type="entry name" value="SH3_domain"/>
</dbReference>